<evidence type="ECO:0000256" key="1">
    <source>
        <dbReference type="SAM" id="SignalP"/>
    </source>
</evidence>
<reference evidence="2" key="1">
    <citation type="submission" date="2007-10" db="EMBL/GenBank/DDBJ databases">
        <title>Classification and functional annotation of ESTs from venom glands of Isometrus maculatus.</title>
        <authorList>
            <person name="Li W."/>
            <person name="Ma Y."/>
            <person name="Zhao R."/>
            <person name="Cao Z."/>
        </authorList>
    </citation>
    <scope>NUCLEOTIDE SEQUENCE</scope>
    <source>
        <tissue evidence="2">Venom gland</tissue>
    </source>
</reference>
<feature type="signal peptide" evidence="1">
    <location>
        <begin position="1"/>
        <end position="19"/>
    </location>
</feature>
<name>A0A0U1TZC6_ISOMC</name>
<accession>A0A0U1TZC6</accession>
<proteinExistence type="evidence at transcript level"/>
<protein>
    <submittedName>
        <fullName evidence="2">Uncharacterized protein</fullName>
    </submittedName>
</protein>
<sequence>MNFWITFIRLIVVLSIVFAFQIAVAKAACVTHEDCTLLCYDTIGTCVDGKCKCM</sequence>
<dbReference type="AlphaFoldDB" id="A0A0U1TZC6"/>
<feature type="chain" id="PRO_5006829272" evidence="1">
    <location>
        <begin position="20"/>
        <end position="54"/>
    </location>
</feature>
<dbReference type="EMBL" id="EU252204">
    <property type="protein sequence ID" value="ACD11797.1"/>
    <property type="molecule type" value="mRNA"/>
</dbReference>
<evidence type="ECO:0000313" key="2">
    <source>
        <dbReference type="EMBL" id="ACD11797.1"/>
    </source>
</evidence>
<organism evidence="2">
    <name type="scientific">Isometrus maculatus</name>
    <name type="common">Lesser brown scorpion</name>
    <name type="synonym">Scorpio maculatus</name>
    <dbReference type="NCBI Taxonomy" id="497827"/>
    <lineage>
        <taxon>Eukaryota</taxon>
        <taxon>Metazoa</taxon>
        <taxon>Ecdysozoa</taxon>
        <taxon>Arthropoda</taxon>
        <taxon>Chelicerata</taxon>
        <taxon>Arachnida</taxon>
        <taxon>Scorpiones</taxon>
        <taxon>Buthida</taxon>
        <taxon>Buthoidea</taxon>
        <taxon>Buthidae</taxon>
        <taxon>Isometrus</taxon>
    </lineage>
</organism>
<keyword evidence="1" id="KW-0732">Signal</keyword>